<dbReference type="GO" id="GO:0000209">
    <property type="term" value="P:protein polyubiquitination"/>
    <property type="evidence" value="ECO:0007669"/>
    <property type="project" value="TreeGrafter"/>
</dbReference>
<dbReference type="PANTHER" id="PTHR46016:SF1">
    <property type="entry name" value="RING-TYPE DOMAIN-CONTAINING PROTEIN"/>
    <property type="match status" value="1"/>
</dbReference>
<keyword evidence="1" id="KW-0479">Metal-binding</keyword>
<keyword evidence="3" id="KW-0862">Zinc</keyword>
<proteinExistence type="predicted"/>
<dbReference type="GO" id="GO:0061630">
    <property type="term" value="F:ubiquitin protein ligase activity"/>
    <property type="evidence" value="ECO:0007669"/>
    <property type="project" value="TreeGrafter"/>
</dbReference>
<evidence type="ECO:0000259" key="5">
    <source>
        <dbReference type="PROSITE" id="PS50089"/>
    </source>
</evidence>
<evidence type="ECO:0000256" key="4">
    <source>
        <dbReference type="PROSITE-ProRule" id="PRU00175"/>
    </source>
</evidence>
<feature type="domain" description="RING-type" evidence="5">
    <location>
        <begin position="78"/>
        <end position="114"/>
    </location>
</feature>
<dbReference type="SUPFAM" id="SSF57850">
    <property type="entry name" value="RING/U-box"/>
    <property type="match status" value="1"/>
</dbReference>
<dbReference type="GO" id="GO:0008270">
    <property type="term" value="F:zinc ion binding"/>
    <property type="evidence" value="ECO:0007669"/>
    <property type="project" value="UniProtKB-KW"/>
</dbReference>
<name>A0A3G5A609_9VIRU</name>
<dbReference type="InterPro" id="IPR013083">
    <property type="entry name" value="Znf_RING/FYVE/PHD"/>
</dbReference>
<dbReference type="EMBL" id="MK072252">
    <property type="protein sequence ID" value="AYV80919.1"/>
    <property type="molecule type" value="Genomic_DNA"/>
</dbReference>
<keyword evidence="2 4" id="KW-0863">Zinc-finger</keyword>
<evidence type="ECO:0000256" key="2">
    <source>
        <dbReference type="ARBA" id="ARBA00022771"/>
    </source>
</evidence>
<dbReference type="Pfam" id="PF13920">
    <property type="entry name" value="zf-C3HC4_3"/>
    <property type="match status" value="1"/>
</dbReference>
<dbReference type="PANTHER" id="PTHR46016">
    <property type="entry name" value="ZINC FINGER, RING/FYVE/PHD-TYPE"/>
    <property type="match status" value="1"/>
</dbReference>
<organism evidence="6">
    <name type="scientific">Harvfovirus sp</name>
    <dbReference type="NCBI Taxonomy" id="2487768"/>
    <lineage>
        <taxon>Viruses</taxon>
        <taxon>Varidnaviria</taxon>
        <taxon>Bamfordvirae</taxon>
        <taxon>Nucleocytoviricota</taxon>
        <taxon>Megaviricetes</taxon>
        <taxon>Imitervirales</taxon>
        <taxon>Mimiviridae</taxon>
        <taxon>Klosneuvirinae</taxon>
    </lineage>
</organism>
<dbReference type="InterPro" id="IPR051438">
    <property type="entry name" value="RNF_E3_ubiq-protein_ligase"/>
</dbReference>
<gene>
    <name evidence="6" type="ORF">Harvfovirus10_17</name>
</gene>
<dbReference type="Gene3D" id="3.30.40.10">
    <property type="entry name" value="Zinc/RING finger domain, C3HC4 (zinc finger)"/>
    <property type="match status" value="2"/>
</dbReference>
<dbReference type="GO" id="GO:0006511">
    <property type="term" value="P:ubiquitin-dependent protein catabolic process"/>
    <property type="evidence" value="ECO:0007669"/>
    <property type="project" value="TreeGrafter"/>
</dbReference>
<evidence type="ECO:0000256" key="3">
    <source>
        <dbReference type="ARBA" id="ARBA00022833"/>
    </source>
</evidence>
<protein>
    <submittedName>
        <fullName evidence="6">FBox-LRR protein</fullName>
    </submittedName>
</protein>
<accession>A0A3G5A609</accession>
<reference evidence="6" key="1">
    <citation type="submission" date="2018-10" db="EMBL/GenBank/DDBJ databases">
        <title>Hidden diversity of soil giant viruses.</title>
        <authorList>
            <person name="Schulz F."/>
            <person name="Alteio L."/>
            <person name="Goudeau D."/>
            <person name="Ryan E.M."/>
            <person name="Malmstrom R.R."/>
            <person name="Blanchard J."/>
            <person name="Woyke T."/>
        </authorList>
    </citation>
    <scope>NUCLEOTIDE SEQUENCE</scope>
    <source>
        <strain evidence="6">HAV1</strain>
    </source>
</reference>
<evidence type="ECO:0000256" key="1">
    <source>
        <dbReference type="ARBA" id="ARBA00022723"/>
    </source>
</evidence>
<dbReference type="InterPro" id="IPR001841">
    <property type="entry name" value="Znf_RING"/>
</dbReference>
<dbReference type="PROSITE" id="PS50089">
    <property type="entry name" value="ZF_RING_2"/>
    <property type="match status" value="1"/>
</dbReference>
<sequence>MGSPETKITLFGQPLPTDIYYDPDEKYSKDENKLHRKMTFTDDFDINSLEKYIHVHPLSNGKIDPVQLLKPIDEDFLCNICCYVNSEPYSLPCNHVFCLYCINKFDNESCPLCRVQFDKQYTTHKTDLALKISTIQFNCSLCCKQHAIGIPCQTIWTCIFCTLQVENKKIYDHLQKDCDDMSTLTKCTLCNKDCFSFHLPSHKKYFCKHRPTECTYCTKVFPHNILPKHTPICKKNSNAIINCKYCKHQFSRKDLTTHSPACPEKPSTLRQKCKHFFCC</sequence>
<evidence type="ECO:0000313" key="6">
    <source>
        <dbReference type="EMBL" id="AYV80919.1"/>
    </source>
</evidence>
<dbReference type="SMART" id="SM00184">
    <property type="entry name" value="RING"/>
    <property type="match status" value="1"/>
</dbReference>
<dbReference type="PROSITE" id="PS00518">
    <property type="entry name" value="ZF_RING_1"/>
    <property type="match status" value="1"/>
</dbReference>
<dbReference type="InterPro" id="IPR017907">
    <property type="entry name" value="Znf_RING_CS"/>
</dbReference>